<evidence type="ECO:0000256" key="4">
    <source>
        <dbReference type="ARBA" id="ARBA00023136"/>
    </source>
</evidence>
<feature type="transmembrane region" description="Helical" evidence="6">
    <location>
        <begin position="267"/>
        <end position="292"/>
    </location>
</feature>
<dbReference type="Gene3D" id="1.20.1250.20">
    <property type="entry name" value="MFS general substrate transporter like domains"/>
    <property type="match status" value="1"/>
</dbReference>
<accession>A0A9Q2SDI8</accession>
<feature type="transmembrane region" description="Helical" evidence="6">
    <location>
        <begin position="66"/>
        <end position="90"/>
    </location>
</feature>
<feature type="transmembrane region" description="Helical" evidence="6">
    <location>
        <begin position="332"/>
        <end position="350"/>
    </location>
</feature>
<dbReference type="Proteomes" id="UP000603463">
    <property type="component" value="Unassembled WGS sequence"/>
</dbReference>
<dbReference type="EMBL" id="WVDC01000001">
    <property type="protein sequence ID" value="NKW41340.1"/>
    <property type="molecule type" value="Genomic_DNA"/>
</dbReference>
<evidence type="ECO:0000256" key="1">
    <source>
        <dbReference type="ARBA" id="ARBA00004651"/>
    </source>
</evidence>
<dbReference type="GeneID" id="57575938"/>
<dbReference type="Proteomes" id="UP000608063">
    <property type="component" value="Unassembled WGS sequence"/>
</dbReference>
<dbReference type="RefSeq" id="WP_005516035.1">
    <property type="nucleotide sequence ID" value="NZ_AP024181.1"/>
</dbReference>
<feature type="transmembrane region" description="Helical" evidence="6">
    <location>
        <begin position="393"/>
        <end position="419"/>
    </location>
</feature>
<dbReference type="InterPro" id="IPR036259">
    <property type="entry name" value="MFS_trans_sf"/>
</dbReference>
<dbReference type="InterPro" id="IPR020846">
    <property type="entry name" value="MFS_dom"/>
</dbReference>
<feature type="transmembrane region" description="Helical" evidence="6">
    <location>
        <begin position="425"/>
        <end position="443"/>
    </location>
</feature>
<feature type="transmembrane region" description="Helical" evidence="6">
    <location>
        <begin position="193"/>
        <end position="212"/>
    </location>
</feature>
<keyword evidence="3 6" id="KW-1133">Transmembrane helix</keyword>
<evidence type="ECO:0000256" key="6">
    <source>
        <dbReference type="SAM" id="Phobius"/>
    </source>
</evidence>
<feature type="transmembrane region" description="Helical" evidence="6">
    <location>
        <begin position="161"/>
        <end position="187"/>
    </location>
</feature>
<dbReference type="PROSITE" id="PS00216">
    <property type="entry name" value="SUGAR_TRANSPORT_1"/>
    <property type="match status" value="1"/>
</dbReference>
<feature type="domain" description="Major facilitator superfamily (MFS) profile" evidence="7">
    <location>
        <begin position="32"/>
        <end position="448"/>
    </location>
</feature>
<feature type="transmembrane region" description="Helical" evidence="6">
    <location>
        <begin position="33"/>
        <end position="54"/>
    </location>
</feature>
<feature type="region of interest" description="Disordered" evidence="5">
    <location>
        <begin position="1"/>
        <end position="22"/>
    </location>
</feature>
<organism evidence="8 14">
    <name type="scientific">Rhodococcus hoagii</name>
    <name type="common">Corynebacterium equii</name>
    <dbReference type="NCBI Taxonomy" id="43767"/>
    <lineage>
        <taxon>Bacteria</taxon>
        <taxon>Bacillati</taxon>
        <taxon>Actinomycetota</taxon>
        <taxon>Actinomycetes</taxon>
        <taxon>Mycobacteriales</taxon>
        <taxon>Nocardiaceae</taxon>
        <taxon>Prescottella</taxon>
    </lineage>
</organism>
<feature type="transmembrane region" description="Helical" evidence="6">
    <location>
        <begin position="362"/>
        <end position="381"/>
    </location>
</feature>
<sequence>MSQTAEEHPLSQTSAQPTKQLPRFSIRETRKSTIIAFLAWTVAVYDFILFGTLLPRVKEDFGWSSSHALLISTFVSIGTAVVVLGVGPVVDRLGRRKGMMITVGGTALSSAATAASGGALSLVAAKSVGGMGLSEQAVNATYLNEIYAVSESDAVRKHRGFLYSFVQTGWPLGALLAAGFVALMGSIVGPDNWRLVFLVATLPALVIAFVCARLKESPQFDLQDRIRRLRKAGKVEEARTLAAEYGIEHSDATPLKRIFQGANRRNTIVLSLAWMVNWFGIQTFSVLGTTVLEDGKGFSGNFTLLLVVFANIVGIFGYLFHGWIGDRFGRRNAIVGGWMMGGILFSLMLLGPSSAAFVLPTYMFGLFFLLGPYSAMNFFMAECYTTDCRATGATFIGAMSQPGAVIGGFLLTAMVSASISFGTAAFWVGAVGTFASGLVMLLAKKVAVTSG</sequence>
<evidence type="ECO:0000256" key="5">
    <source>
        <dbReference type="SAM" id="MobiDB-lite"/>
    </source>
</evidence>
<dbReference type="EMBL" id="WUXD01000002">
    <property type="protein sequence ID" value="MBM4627201.1"/>
    <property type="molecule type" value="Genomic_DNA"/>
</dbReference>
<dbReference type="Proteomes" id="UP000808906">
    <property type="component" value="Unassembled WGS sequence"/>
</dbReference>
<evidence type="ECO:0000259" key="7">
    <source>
        <dbReference type="PROSITE" id="PS50850"/>
    </source>
</evidence>
<evidence type="ECO:0000313" key="14">
    <source>
        <dbReference type="Proteomes" id="UP000808906"/>
    </source>
</evidence>
<evidence type="ECO:0000256" key="3">
    <source>
        <dbReference type="ARBA" id="ARBA00022989"/>
    </source>
</evidence>
<dbReference type="PANTHER" id="PTHR23508">
    <property type="entry name" value="CARBOXYLIC ACID TRANSPORTER PROTEIN HOMOLOG"/>
    <property type="match status" value="1"/>
</dbReference>
<dbReference type="EMBL" id="WVBC01000032">
    <property type="protein sequence ID" value="NKT80120.1"/>
    <property type="molecule type" value="Genomic_DNA"/>
</dbReference>
<evidence type="ECO:0000313" key="12">
    <source>
        <dbReference type="EMBL" id="ORM21144.1"/>
    </source>
</evidence>
<evidence type="ECO:0000313" key="13">
    <source>
        <dbReference type="Proteomes" id="UP000193518"/>
    </source>
</evidence>
<reference evidence="10" key="3">
    <citation type="journal article" date="2020" name="Environ. Microbiol.">
        <title>The novel and transferable erm(51) gene confers Macrolides, Lincosamides, and Streptogramins B (MLSB) resistance to clonal Rhodococcus equi in the environment.</title>
        <authorList>
            <person name="Huber L."/>
            <person name="Giguere S."/>
            <person name="Slovis N.M."/>
            <person name="Alvarez-Narvaez S."/>
            <person name="Hart K.A."/>
            <person name="Greiter M."/>
            <person name="Morris E.R.A."/>
            <person name="Cohen N.D."/>
        </authorList>
    </citation>
    <scope>NUCLEOTIDE SEQUENCE</scope>
    <source>
        <strain evidence="10">Lh_116_1</strain>
        <strain evidence="11">Lh_16_1</strain>
    </source>
</reference>
<feature type="compositionally biased region" description="Polar residues" evidence="5">
    <location>
        <begin position="10"/>
        <end position="19"/>
    </location>
</feature>
<dbReference type="EMBL" id="LWIC01000011">
    <property type="protein sequence ID" value="ORM21144.1"/>
    <property type="molecule type" value="Genomic_DNA"/>
</dbReference>
<dbReference type="Pfam" id="PF07690">
    <property type="entry name" value="MFS_1"/>
    <property type="match status" value="1"/>
</dbReference>
<evidence type="ECO:0000313" key="9">
    <source>
        <dbReference type="EMBL" id="MBM4627201.1"/>
    </source>
</evidence>
<gene>
    <name evidence="12" type="ORF">A5N68_21190</name>
    <name evidence="8" type="ORF">GS441_06780</name>
    <name evidence="9" type="ORF">GS453_09965</name>
    <name evidence="10" type="ORF">GS882_18700</name>
    <name evidence="11" type="ORF">GS947_06845</name>
</gene>
<dbReference type="Proteomes" id="UP000738270">
    <property type="component" value="Unassembled WGS sequence"/>
</dbReference>
<dbReference type="InterPro" id="IPR005829">
    <property type="entry name" value="Sugar_transporter_CS"/>
</dbReference>
<evidence type="ECO:0000313" key="10">
    <source>
        <dbReference type="EMBL" id="NKT80120.1"/>
    </source>
</evidence>
<dbReference type="GO" id="GO:0046943">
    <property type="term" value="F:carboxylic acid transmembrane transporter activity"/>
    <property type="evidence" value="ECO:0007669"/>
    <property type="project" value="TreeGrafter"/>
</dbReference>
<evidence type="ECO:0000313" key="8">
    <source>
        <dbReference type="EMBL" id="MBM4565144.1"/>
    </source>
</evidence>
<reference evidence="8" key="2">
    <citation type="submission" date="2019-11" db="EMBL/GenBank/DDBJ databases">
        <title>Spread of Macrolides and rifampicin resistant Rhodococcus equi in clinical isolates in the USA.</title>
        <authorList>
            <person name="Alvarez-Narvaez S."/>
            <person name="Huber L."/>
            <person name="Cohen N.D."/>
            <person name="Slovis N."/>
            <person name="Greiter M."/>
            <person name="Giguere S."/>
            <person name="Hart K."/>
        </authorList>
    </citation>
    <scope>NUCLEOTIDE SEQUENCE</scope>
    <source>
        <strain evidence="8">Lh_17</strain>
        <strain evidence="9">Lh_38</strain>
    </source>
</reference>
<keyword evidence="4 6" id="KW-0472">Membrane</keyword>
<evidence type="ECO:0000256" key="2">
    <source>
        <dbReference type="ARBA" id="ARBA00022692"/>
    </source>
</evidence>
<dbReference type="Proteomes" id="UP000193518">
    <property type="component" value="Unassembled WGS sequence"/>
</dbReference>
<protein>
    <submittedName>
        <fullName evidence="8">MFS transporter</fullName>
    </submittedName>
</protein>
<comment type="subcellular location">
    <subcellularLocation>
        <location evidence="1">Cell membrane</location>
        <topology evidence="1">Multi-pass membrane protein</topology>
    </subcellularLocation>
</comment>
<comment type="caution">
    <text evidence="8">The sequence shown here is derived from an EMBL/GenBank/DDBJ whole genome shotgun (WGS) entry which is preliminary data.</text>
</comment>
<dbReference type="AlphaFoldDB" id="A0A9Q2SDI8"/>
<evidence type="ECO:0000313" key="11">
    <source>
        <dbReference type="EMBL" id="NKW41340.1"/>
    </source>
</evidence>
<dbReference type="SUPFAM" id="SSF103473">
    <property type="entry name" value="MFS general substrate transporter"/>
    <property type="match status" value="1"/>
</dbReference>
<dbReference type="EMBL" id="WUXR01000002">
    <property type="protein sequence ID" value="MBM4565144.1"/>
    <property type="molecule type" value="Genomic_DNA"/>
</dbReference>
<dbReference type="PANTHER" id="PTHR23508:SF10">
    <property type="entry name" value="CARBOXYLIC ACID TRANSPORTER PROTEIN HOMOLOG"/>
    <property type="match status" value="1"/>
</dbReference>
<name>A0A9Q2SDI8_RHOHA</name>
<dbReference type="InterPro" id="IPR011701">
    <property type="entry name" value="MFS"/>
</dbReference>
<dbReference type="PROSITE" id="PS50850">
    <property type="entry name" value="MFS"/>
    <property type="match status" value="1"/>
</dbReference>
<keyword evidence="2 6" id="KW-0812">Transmembrane</keyword>
<dbReference type="GO" id="GO:0005886">
    <property type="term" value="C:plasma membrane"/>
    <property type="evidence" value="ECO:0007669"/>
    <property type="project" value="UniProtKB-SubCell"/>
</dbReference>
<reference evidence="12 13" key="1">
    <citation type="journal article" date="2016" name="Genome Biol. Evol.">
        <title>Pangenome and Phylogenomic Analysis of the Pathogenic Actinobacterium Rhodococcus equi.</title>
        <authorList>
            <person name="Anastasi E."/>
            <person name="MacArthur I."/>
            <person name="Scortti M."/>
            <person name="Alvarez S."/>
            <person name="Giguere S."/>
            <person name="Vazquez-Boland J.A."/>
        </authorList>
    </citation>
    <scope>NUCLEOTIDE SEQUENCE [LARGE SCALE GENOMIC DNA]</scope>
    <source>
        <strain evidence="12 13">PAM1271</strain>
    </source>
</reference>
<feature type="transmembrane region" description="Helical" evidence="6">
    <location>
        <begin position="298"/>
        <end position="320"/>
    </location>
</feature>
<proteinExistence type="predicted"/>